<dbReference type="AlphaFoldDB" id="A0A9Q0GGG7"/>
<keyword evidence="4" id="KW-0611">Plant defense</keyword>
<dbReference type="SUPFAM" id="SSF56371">
    <property type="entry name" value="Ribosome inactivating proteins (RIP)"/>
    <property type="match status" value="1"/>
</dbReference>
<feature type="domain" description="Ricin B lectin" evidence="5">
    <location>
        <begin position="347"/>
        <end position="418"/>
    </location>
</feature>
<comment type="function">
    <text evidence="4">The A chain is responsible for inhibiting protein synthesis through the catalytic inactivation of 60S ribosomal subunits by removing adenine from position 4,324 of 28S rRNA. The B chain binds to cell receptors and probably facilitates the entry into the cell of the A chain; B chains are also responsible for cell agglutination (lectin activity).</text>
</comment>
<dbReference type="InterPro" id="IPR017989">
    <property type="entry name" value="Ribosome_inactivat_1/2"/>
</dbReference>
<proteinExistence type="inferred from homology"/>
<dbReference type="PANTHER" id="PTHR33453:SF34">
    <property type="entry name" value="RIBOSOME-INACTIVATING PROTEIN"/>
    <property type="match status" value="1"/>
</dbReference>
<comment type="caution">
    <text evidence="6">The sequence shown here is derived from an EMBL/GenBank/DDBJ whole genome shotgun (WGS) entry which is preliminary data.</text>
</comment>
<comment type="similarity">
    <text evidence="1">In the N-terminal section; belongs to the ribosome-inactivating protein family. Type 2 RIP subfamily.</text>
</comment>
<dbReference type="Gene3D" id="2.80.10.50">
    <property type="match status" value="1"/>
</dbReference>
<dbReference type="OrthoDB" id="1704365at2759"/>
<name>A0A9Q0GGG7_9ROSI</name>
<dbReference type="InterPro" id="IPR001574">
    <property type="entry name" value="Ribosome_inactivat_prot"/>
</dbReference>
<keyword evidence="2" id="KW-1015">Disulfide bond</keyword>
<dbReference type="Proteomes" id="UP001141552">
    <property type="component" value="Unassembled WGS sequence"/>
</dbReference>
<gene>
    <name evidence="6" type="ORF">Tsubulata_017750</name>
</gene>
<accession>A0A9Q0GGG7</accession>
<dbReference type="EMBL" id="JAKUCV010000534">
    <property type="protein sequence ID" value="KAJ4849640.1"/>
    <property type="molecule type" value="Genomic_DNA"/>
</dbReference>
<dbReference type="InterPro" id="IPR035992">
    <property type="entry name" value="Ricin_B-like_lectins"/>
</dbReference>
<dbReference type="PRINTS" id="PR00396">
    <property type="entry name" value="SHIGARICIN"/>
</dbReference>
<dbReference type="GO" id="GO:0090729">
    <property type="term" value="F:toxin activity"/>
    <property type="evidence" value="ECO:0007669"/>
    <property type="project" value="UniProtKB-KW"/>
</dbReference>
<evidence type="ECO:0000256" key="3">
    <source>
        <dbReference type="ARBA" id="ARBA00023180"/>
    </source>
</evidence>
<sequence>MFGVIGLQIREMKICSVVIAAWVCWVLVVGTGRVCSSPAAGLMLSESDDVADKGRLDKGQPTRLGRFSLNSGTTDDEYKNFIEGLITNSLADPNANKANLIKRLPARWLTVNDVGNSIYGLLELENTDISNCVVTLVISMNDLYLLGFHSSPAATNNAYYYFTDRVEAPGAGSLFPGATSVSLRYDGSYSGGLSGRGTVSLGSRQLWAAVKTLYQRQGDRNDWKTSLLVVVQMMLESIRFGVVLDNLVENWYLFPKPTALMIEVQNEWGTLSDSYRKALDEDNNVFIPPISLVNWDTTIEMISADKDDFSRRLLTLMGKPNPRTVHRHEINIITTRIRGPDDPSLANQLWTFDKEDGTLRSYSNNWCMTMNYYSSSQDVIIVVQECSIHLPEYYQHWELTSEGCIKNMASGLFLTVDYPTRRIMVAPFSPHLRAGDVDLLSSA</sequence>
<protein>
    <recommendedName>
        <fullName evidence="4">Ribosome-inactivating protein</fullName>
    </recommendedName>
    <component>
        <recommendedName>
            <fullName evidence="4">Ribosome-inactivating protein chain A</fullName>
        </recommendedName>
        <alternativeName>
            <fullName evidence="4">rRNA N-glycosidase</fullName>
            <ecNumber evidence="4">3.2.2.22</ecNumber>
        </alternativeName>
    </component>
    <component>
        <recommendedName>
            <fullName evidence="4">Ribosome-inactivating protein chain B</fullName>
        </recommendedName>
    </component>
</protein>
<dbReference type="SUPFAM" id="SSF50370">
    <property type="entry name" value="Ricin B-like lectins"/>
    <property type="match status" value="1"/>
</dbReference>
<dbReference type="EC" id="3.2.2.22" evidence="4"/>
<dbReference type="Pfam" id="PF00652">
    <property type="entry name" value="Ricin_B_lectin"/>
    <property type="match status" value="1"/>
</dbReference>
<reference evidence="6" key="1">
    <citation type="submission" date="2022-02" db="EMBL/GenBank/DDBJ databases">
        <authorList>
            <person name="Henning P.M."/>
            <person name="McCubbin A.G."/>
            <person name="Shore J.S."/>
        </authorList>
    </citation>
    <scope>NUCLEOTIDE SEQUENCE</scope>
    <source>
        <strain evidence="6">F60SS</strain>
        <tissue evidence="6">Leaves</tissue>
    </source>
</reference>
<dbReference type="InterPro" id="IPR036041">
    <property type="entry name" value="Ribosome-inact_prot_sf"/>
</dbReference>
<comment type="catalytic activity">
    <reaction evidence="4">
        <text>Endohydrolysis of the N-glycosidic bond at one specific adenosine on the 28S rRNA.</text>
        <dbReference type="EC" id="3.2.2.22"/>
    </reaction>
</comment>
<reference evidence="6" key="2">
    <citation type="journal article" date="2023" name="Plants (Basel)">
        <title>Annotation of the Turnera subulata (Passifloraceae) Draft Genome Reveals the S-Locus Evolved after the Divergence of Turneroideae from Passifloroideae in a Stepwise Manner.</title>
        <authorList>
            <person name="Henning P.M."/>
            <person name="Roalson E.H."/>
            <person name="Mir W."/>
            <person name="McCubbin A.G."/>
            <person name="Shore J.S."/>
        </authorList>
    </citation>
    <scope>NUCLEOTIDE SEQUENCE</scope>
    <source>
        <strain evidence="6">F60SS</strain>
    </source>
</reference>
<dbReference type="PROSITE" id="PS50231">
    <property type="entry name" value="RICIN_B_LECTIN"/>
    <property type="match status" value="1"/>
</dbReference>
<evidence type="ECO:0000256" key="2">
    <source>
        <dbReference type="ARBA" id="ARBA00023157"/>
    </source>
</evidence>
<dbReference type="Pfam" id="PF00161">
    <property type="entry name" value="RIP"/>
    <property type="match status" value="1"/>
</dbReference>
<dbReference type="PANTHER" id="PTHR33453">
    <property type="match status" value="1"/>
</dbReference>
<organism evidence="6 7">
    <name type="scientific">Turnera subulata</name>
    <dbReference type="NCBI Taxonomy" id="218843"/>
    <lineage>
        <taxon>Eukaryota</taxon>
        <taxon>Viridiplantae</taxon>
        <taxon>Streptophyta</taxon>
        <taxon>Embryophyta</taxon>
        <taxon>Tracheophyta</taxon>
        <taxon>Spermatophyta</taxon>
        <taxon>Magnoliopsida</taxon>
        <taxon>eudicotyledons</taxon>
        <taxon>Gunneridae</taxon>
        <taxon>Pentapetalae</taxon>
        <taxon>rosids</taxon>
        <taxon>fabids</taxon>
        <taxon>Malpighiales</taxon>
        <taxon>Passifloraceae</taxon>
        <taxon>Turnera</taxon>
    </lineage>
</organism>
<evidence type="ECO:0000256" key="4">
    <source>
        <dbReference type="RuleBase" id="RU004915"/>
    </source>
</evidence>
<keyword evidence="4" id="KW-0800">Toxin</keyword>
<dbReference type="GO" id="GO:0030598">
    <property type="term" value="F:rRNA N-glycosylase activity"/>
    <property type="evidence" value="ECO:0007669"/>
    <property type="project" value="UniProtKB-EC"/>
</dbReference>
<keyword evidence="3" id="KW-0325">Glycoprotein</keyword>
<keyword evidence="4" id="KW-0378">Hydrolase</keyword>
<dbReference type="Gene3D" id="3.40.420.10">
    <property type="entry name" value="Ricin (A subunit), domain 1"/>
    <property type="match status" value="1"/>
</dbReference>
<evidence type="ECO:0000259" key="5">
    <source>
        <dbReference type="Pfam" id="PF00652"/>
    </source>
</evidence>
<evidence type="ECO:0000256" key="1">
    <source>
        <dbReference type="ARBA" id="ARBA00010414"/>
    </source>
</evidence>
<comment type="subunit">
    <text evidence="4">Might form dimers or tetramers of disulfide-linked A and B chains.</text>
</comment>
<keyword evidence="7" id="KW-1185">Reference proteome</keyword>
<comment type="similarity">
    <text evidence="4">Belongs to the ribosome-inactivating protein family.</text>
</comment>
<keyword evidence="4" id="KW-0652">Protein synthesis inhibitor</keyword>
<dbReference type="InterPro" id="IPR000772">
    <property type="entry name" value="Ricin_B_lectin"/>
</dbReference>
<evidence type="ECO:0000313" key="6">
    <source>
        <dbReference type="EMBL" id="KAJ4849640.1"/>
    </source>
</evidence>
<dbReference type="InterPro" id="IPR016138">
    <property type="entry name" value="Ribosome_inactivat_prot_sub1"/>
</dbReference>
<dbReference type="GO" id="GO:0017148">
    <property type="term" value="P:negative regulation of translation"/>
    <property type="evidence" value="ECO:0007669"/>
    <property type="project" value="UniProtKB-KW"/>
</dbReference>
<evidence type="ECO:0000313" key="7">
    <source>
        <dbReference type="Proteomes" id="UP001141552"/>
    </source>
</evidence>
<dbReference type="GO" id="GO:0006952">
    <property type="term" value="P:defense response"/>
    <property type="evidence" value="ECO:0007669"/>
    <property type="project" value="UniProtKB-KW"/>
</dbReference>